<dbReference type="EMBL" id="JR039395">
    <property type="protein sequence ID" value="AEY58674.1"/>
    <property type="molecule type" value="mRNA"/>
</dbReference>
<sequence>MEWLFGKRITPEEMLRKNQRALNKAMRDLDRERMRMEQQEKKIIADIKKLAKDGQMDAVKIMAKDLVRTRRYVKKFMLMKANIQAVSLKIQTLRSQNTMAQAMKGVTRAMQNMNKLKFDLFLQNYNQRQLLFSIYRMFHWILPS</sequence>
<evidence type="ECO:0000313" key="3">
    <source>
        <dbReference type="EMBL" id="AEY58674.1"/>
    </source>
</evidence>
<protein>
    <submittedName>
        <fullName evidence="3">Charged multivesicular body protein 2a</fullName>
    </submittedName>
</protein>
<evidence type="ECO:0000256" key="1">
    <source>
        <dbReference type="ARBA" id="ARBA00006190"/>
    </source>
</evidence>
<dbReference type="Gene3D" id="6.10.140.1230">
    <property type="match status" value="1"/>
</dbReference>
<dbReference type="GO" id="GO:0007034">
    <property type="term" value="P:vacuolar transport"/>
    <property type="evidence" value="ECO:0007669"/>
    <property type="project" value="InterPro"/>
</dbReference>
<feature type="coiled-coil region" evidence="2">
    <location>
        <begin position="12"/>
        <end position="46"/>
    </location>
</feature>
<dbReference type="InterPro" id="IPR005024">
    <property type="entry name" value="Snf7_fam"/>
</dbReference>
<comment type="similarity">
    <text evidence="1">Belongs to the SNF7 family.</text>
</comment>
<gene>
    <name evidence="3" type="ORF">ACCB01280.2</name>
</gene>
<dbReference type="PANTHER" id="PTHR10476">
    <property type="entry name" value="CHARGED MULTIVESICULAR BODY PROTEIN"/>
    <property type="match status" value="1"/>
</dbReference>
<evidence type="ECO:0000256" key="2">
    <source>
        <dbReference type="SAM" id="Coils"/>
    </source>
</evidence>
<name>V9IEE6_APICE</name>
<dbReference type="Pfam" id="PF03357">
    <property type="entry name" value="Snf7"/>
    <property type="match status" value="1"/>
</dbReference>
<accession>V9IEE6</accession>
<dbReference type="AlphaFoldDB" id="V9IEE6"/>
<reference evidence="3" key="1">
    <citation type="submission" date="2011-11" db="EMBL/GenBank/DDBJ databases">
        <title>Decoding the brain transcriptome of the Eastern honeybee (Apis cerana) based on pyrosequencing.</title>
        <authorList>
            <person name="Sun L."/>
            <person name="Zheng H."/>
            <person name="Wang Y."/>
            <person name="Xie X."/>
            <person name="Zhu Y."/>
            <person name="Gu W."/>
            <person name="Wang S."/>
        </authorList>
    </citation>
    <scope>NUCLEOTIDE SEQUENCE</scope>
    <source>
        <tissue evidence="3">Brain</tissue>
    </source>
</reference>
<proteinExistence type="evidence at transcript level"/>
<organism evidence="3">
    <name type="scientific">Apis cerana</name>
    <name type="common">Indian honeybee</name>
    <dbReference type="NCBI Taxonomy" id="7461"/>
    <lineage>
        <taxon>Eukaryota</taxon>
        <taxon>Metazoa</taxon>
        <taxon>Ecdysozoa</taxon>
        <taxon>Arthropoda</taxon>
        <taxon>Hexapoda</taxon>
        <taxon>Insecta</taxon>
        <taxon>Pterygota</taxon>
        <taxon>Neoptera</taxon>
        <taxon>Endopterygota</taxon>
        <taxon>Hymenoptera</taxon>
        <taxon>Apocrita</taxon>
        <taxon>Aculeata</taxon>
        <taxon>Apoidea</taxon>
        <taxon>Anthophila</taxon>
        <taxon>Apidae</taxon>
        <taxon>Apis</taxon>
    </lineage>
</organism>
<keyword evidence="2" id="KW-0175">Coiled coil</keyword>